<organism evidence="1 2">
    <name type="scientific">Cochliobolus sativus</name>
    <name type="common">Common root rot and spot blotch fungus</name>
    <name type="synonym">Bipolaris sorokiniana</name>
    <dbReference type="NCBI Taxonomy" id="45130"/>
    <lineage>
        <taxon>Eukaryota</taxon>
        <taxon>Fungi</taxon>
        <taxon>Dikarya</taxon>
        <taxon>Ascomycota</taxon>
        <taxon>Pezizomycotina</taxon>
        <taxon>Dothideomycetes</taxon>
        <taxon>Pleosporomycetidae</taxon>
        <taxon>Pleosporales</taxon>
        <taxon>Pleosporineae</taxon>
        <taxon>Pleosporaceae</taxon>
        <taxon>Bipolaris</taxon>
    </lineage>
</organism>
<proteinExistence type="predicted"/>
<comment type="caution">
    <text evidence="1">The sequence shown here is derived from an EMBL/GenBank/DDBJ whole genome shotgun (WGS) entry which is preliminary data.</text>
</comment>
<sequence length="171" mass="18725">MSLTSGGKLVGQYLHVVISVYGTTPSRRRLVERPENAPSLLMCARYDPHQCWRAGGVPKARMEKVELPFGPSYSLLSQLRGDQNVCPSHNLPDSVATSTCRDRERRAHGGEAHTTKVLFPVLVTCLGGRDSHYIRPDHAQSPSLAGDQRGATRCSRIAMADGDDKTSRTDP</sequence>
<reference evidence="1" key="1">
    <citation type="submission" date="2019-11" db="EMBL/GenBank/DDBJ databases">
        <title>Bipolaris sorokiniana Genome sequencing.</title>
        <authorList>
            <person name="Wang H."/>
        </authorList>
    </citation>
    <scope>NUCLEOTIDE SEQUENCE</scope>
</reference>
<protein>
    <submittedName>
        <fullName evidence="1">Uncharacterized protein</fullName>
    </submittedName>
</protein>
<dbReference type="AlphaFoldDB" id="A0A8H5ZJ35"/>
<name>A0A8H5ZJ35_COCSA</name>
<dbReference type="EMBL" id="WNKQ01000007">
    <property type="protein sequence ID" value="KAF5850105.1"/>
    <property type="molecule type" value="Genomic_DNA"/>
</dbReference>
<accession>A0A8H5ZJ35</accession>
<evidence type="ECO:0000313" key="2">
    <source>
        <dbReference type="Proteomes" id="UP000624244"/>
    </source>
</evidence>
<gene>
    <name evidence="1" type="ORF">GGP41_002347</name>
</gene>
<evidence type="ECO:0000313" key="1">
    <source>
        <dbReference type="EMBL" id="KAF5850105.1"/>
    </source>
</evidence>
<dbReference type="Proteomes" id="UP000624244">
    <property type="component" value="Unassembled WGS sequence"/>
</dbReference>